<dbReference type="GO" id="GO:0016491">
    <property type="term" value="F:oxidoreductase activity"/>
    <property type="evidence" value="ECO:0007669"/>
    <property type="project" value="TreeGrafter"/>
</dbReference>
<gene>
    <name evidence="2" type="ORF">WA026_015245</name>
</gene>
<comment type="caution">
    <text evidence="2">The sequence shown here is derived from an EMBL/GenBank/DDBJ whole genome shotgun (WGS) entry which is preliminary data.</text>
</comment>
<dbReference type="EMBL" id="JARQZJ010000008">
    <property type="protein sequence ID" value="KAK9872000.1"/>
    <property type="molecule type" value="Genomic_DNA"/>
</dbReference>
<name>A0AAW1TVZ7_9CUCU</name>
<accession>A0AAW1TVZ7</accession>
<dbReference type="AlphaFoldDB" id="A0AAW1TVZ7"/>
<dbReference type="PANTHER" id="PTHR11552">
    <property type="entry name" value="GLUCOSE-METHANOL-CHOLINE GMC OXIDOREDUCTASE"/>
    <property type="match status" value="1"/>
</dbReference>
<reference evidence="2 3" key="1">
    <citation type="submission" date="2023-03" db="EMBL/GenBank/DDBJ databases">
        <title>Genome insight into feeding habits of ladybird beetles.</title>
        <authorList>
            <person name="Li H.-S."/>
            <person name="Huang Y.-H."/>
            <person name="Pang H."/>
        </authorList>
    </citation>
    <scope>NUCLEOTIDE SEQUENCE [LARGE SCALE GENOMIC DNA]</scope>
    <source>
        <strain evidence="2">SYSU_2023b</strain>
        <tissue evidence="2">Whole body</tissue>
    </source>
</reference>
<evidence type="ECO:0000313" key="3">
    <source>
        <dbReference type="Proteomes" id="UP001431783"/>
    </source>
</evidence>
<dbReference type="InterPro" id="IPR036188">
    <property type="entry name" value="FAD/NAD-bd_sf"/>
</dbReference>
<proteinExistence type="inferred from homology"/>
<dbReference type="PANTHER" id="PTHR11552:SF208">
    <property type="entry name" value="RE36204P-RELATED"/>
    <property type="match status" value="1"/>
</dbReference>
<comment type="similarity">
    <text evidence="1">Belongs to the GMC oxidoreductase family.</text>
</comment>
<sequence length="139" mass="15828">MNCLTYFISIIFAENIYGFFHTNARYYSFPKYMYNTIPYQRTMNEPTNDDVYDFIIIGSGSSGSVLANRLSEITTWKILLLEAGYPANILNKIPIFSPIFAATKYSWNYTTERQQGICEGMEGKVCPWPRGKALGGTTI</sequence>
<dbReference type="GO" id="GO:0050660">
    <property type="term" value="F:flavin adenine dinucleotide binding"/>
    <property type="evidence" value="ECO:0007669"/>
    <property type="project" value="InterPro"/>
</dbReference>
<dbReference type="InterPro" id="IPR012132">
    <property type="entry name" value="GMC_OxRdtase"/>
</dbReference>
<keyword evidence="3" id="KW-1185">Reference proteome</keyword>
<protein>
    <submittedName>
        <fullName evidence="2">Uncharacterized protein</fullName>
    </submittedName>
</protein>
<dbReference type="Gene3D" id="3.50.50.60">
    <property type="entry name" value="FAD/NAD(P)-binding domain"/>
    <property type="match status" value="1"/>
</dbReference>
<organism evidence="2 3">
    <name type="scientific">Henosepilachna vigintioctopunctata</name>
    <dbReference type="NCBI Taxonomy" id="420089"/>
    <lineage>
        <taxon>Eukaryota</taxon>
        <taxon>Metazoa</taxon>
        <taxon>Ecdysozoa</taxon>
        <taxon>Arthropoda</taxon>
        <taxon>Hexapoda</taxon>
        <taxon>Insecta</taxon>
        <taxon>Pterygota</taxon>
        <taxon>Neoptera</taxon>
        <taxon>Endopterygota</taxon>
        <taxon>Coleoptera</taxon>
        <taxon>Polyphaga</taxon>
        <taxon>Cucujiformia</taxon>
        <taxon>Coccinelloidea</taxon>
        <taxon>Coccinellidae</taxon>
        <taxon>Epilachninae</taxon>
        <taxon>Epilachnini</taxon>
        <taxon>Henosepilachna</taxon>
    </lineage>
</organism>
<evidence type="ECO:0000313" key="2">
    <source>
        <dbReference type="EMBL" id="KAK9872000.1"/>
    </source>
</evidence>
<dbReference type="SUPFAM" id="SSF51905">
    <property type="entry name" value="FAD/NAD(P)-binding domain"/>
    <property type="match status" value="1"/>
</dbReference>
<dbReference type="Proteomes" id="UP001431783">
    <property type="component" value="Unassembled WGS sequence"/>
</dbReference>
<dbReference type="Gene3D" id="3.30.560.10">
    <property type="entry name" value="Glucose Oxidase, domain 3"/>
    <property type="match status" value="1"/>
</dbReference>
<evidence type="ECO:0000256" key="1">
    <source>
        <dbReference type="ARBA" id="ARBA00010790"/>
    </source>
</evidence>